<evidence type="ECO:0000313" key="2">
    <source>
        <dbReference type="EMBL" id="KAH0748273.1"/>
    </source>
</evidence>
<dbReference type="Pfam" id="PF13966">
    <property type="entry name" value="zf-RVT"/>
    <property type="match status" value="1"/>
</dbReference>
<accession>A0ABQ7UGJ0</accession>
<proteinExistence type="predicted"/>
<dbReference type="Proteomes" id="UP000826656">
    <property type="component" value="Unassembled WGS sequence"/>
</dbReference>
<evidence type="ECO:0000259" key="1">
    <source>
        <dbReference type="Pfam" id="PF13966"/>
    </source>
</evidence>
<name>A0ABQ7UGJ0_SOLTU</name>
<reference evidence="2 3" key="1">
    <citation type="journal article" date="2021" name="bioRxiv">
        <title>Chromosome-scale and haplotype-resolved genome assembly of a tetraploid potato cultivar.</title>
        <authorList>
            <person name="Sun H."/>
            <person name="Jiao W.-B."/>
            <person name="Krause K."/>
            <person name="Campoy J.A."/>
            <person name="Goel M."/>
            <person name="Folz-Donahue K."/>
            <person name="Kukat C."/>
            <person name="Huettel B."/>
            <person name="Schneeberger K."/>
        </authorList>
    </citation>
    <scope>NUCLEOTIDE SEQUENCE [LARGE SCALE GENOMIC DNA]</scope>
    <source>
        <strain evidence="2">SolTubOtavaFocal</strain>
        <tissue evidence="2">Leaves</tissue>
    </source>
</reference>
<keyword evidence="3" id="KW-1185">Reference proteome</keyword>
<gene>
    <name evidence="2" type="ORF">KY290_027505</name>
</gene>
<evidence type="ECO:0000313" key="3">
    <source>
        <dbReference type="Proteomes" id="UP000826656"/>
    </source>
</evidence>
<feature type="domain" description="Reverse transcriptase zinc-binding" evidence="1">
    <location>
        <begin position="92"/>
        <end position="176"/>
    </location>
</feature>
<dbReference type="EMBL" id="JAIVGD010000019">
    <property type="protein sequence ID" value="KAH0748273.1"/>
    <property type="molecule type" value="Genomic_DNA"/>
</dbReference>
<sequence length="215" mass="24826">MWNPGDGSRINQWKFRWIPNMPPLRNIISGPLNYGECDLKLANLWDGNHWNWDNLSLSPPPEVKLAASSVVLYIEDHLLDTPYWYSNSNGIFSSRLVYNSINASDSVAFPHAWLWKIRSLNKIKFFLWLCAHERLPTTQYLYRLGIIPEALCPICHLAPETVQHILLNNLVAQKFWLDIGLNISQINRQNHWLLDLKVLSNTVASGRVVWEAPLS</sequence>
<dbReference type="InterPro" id="IPR026960">
    <property type="entry name" value="RVT-Znf"/>
</dbReference>
<organism evidence="2 3">
    <name type="scientific">Solanum tuberosum</name>
    <name type="common">Potato</name>
    <dbReference type="NCBI Taxonomy" id="4113"/>
    <lineage>
        <taxon>Eukaryota</taxon>
        <taxon>Viridiplantae</taxon>
        <taxon>Streptophyta</taxon>
        <taxon>Embryophyta</taxon>
        <taxon>Tracheophyta</taxon>
        <taxon>Spermatophyta</taxon>
        <taxon>Magnoliopsida</taxon>
        <taxon>eudicotyledons</taxon>
        <taxon>Gunneridae</taxon>
        <taxon>Pentapetalae</taxon>
        <taxon>asterids</taxon>
        <taxon>lamiids</taxon>
        <taxon>Solanales</taxon>
        <taxon>Solanaceae</taxon>
        <taxon>Solanoideae</taxon>
        <taxon>Solaneae</taxon>
        <taxon>Solanum</taxon>
    </lineage>
</organism>
<protein>
    <recommendedName>
        <fullName evidence="1">Reverse transcriptase zinc-binding domain-containing protein</fullName>
    </recommendedName>
</protein>
<comment type="caution">
    <text evidence="2">The sequence shown here is derived from an EMBL/GenBank/DDBJ whole genome shotgun (WGS) entry which is preliminary data.</text>
</comment>